<proteinExistence type="inferred from homology"/>
<dbReference type="SUPFAM" id="SSF53383">
    <property type="entry name" value="PLP-dependent transferases"/>
    <property type="match status" value="1"/>
</dbReference>
<dbReference type="InterPro" id="IPR015422">
    <property type="entry name" value="PyrdxlP-dep_Trfase_small"/>
</dbReference>
<evidence type="ECO:0000256" key="2">
    <source>
        <dbReference type="ARBA" id="ARBA00009533"/>
    </source>
</evidence>
<name>A0A1V1PIC4_9BACT</name>
<comment type="cofactor">
    <cofactor evidence="1 6 7">
        <name>pyridoxal 5'-phosphate</name>
        <dbReference type="ChEBI" id="CHEBI:597326"/>
    </cofactor>
</comment>
<reference evidence="9" key="1">
    <citation type="submission" date="2012-11" db="EMBL/GenBank/DDBJ databases">
        <authorList>
            <person name="Lucero-Rivera Y.E."/>
            <person name="Tovar-Ramirez D."/>
        </authorList>
    </citation>
    <scope>NUCLEOTIDE SEQUENCE [LARGE SCALE GENOMIC DNA]</scope>
    <source>
        <strain evidence="9">Araruama</strain>
    </source>
</reference>
<dbReference type="AlphaFoldDB" id="A0A1V1PIC4"/>
<dbReference type="Gene3D" id="3.40.640.10">
    <property type="entry name" value="Type I PLP-dependent aspartate aminotransferase-like (Major domain)"/>
    <property type="match status" value="1"/>
</dbReference>
<evidence type="ECO:0000256" key="4">
    <source>
        <dbReference type="ARBA" id="ARBA00022898"/>
    </source>
</evidence>
<dbReference type="InterPro" id="IPR015421">
    <property type="entry name" value="PyrdxlP-dep_Trfase_major"/>
</dbReference>
<dbReference type="Proteomes" id="UP000189670">
    <property type="component" value="Unassembled WGS sequence"/>
</dbReference>
<dbReference type="Gene3D" id="3.90.1150.10">
    <property type="entry name" value="Aspartate Aminotransferase, domain 1"/>
    <property type="match status" value="1"/>
</dbReference>
<comment type="caution">
    <text evidence="8">The sequence shown here is derived from an EMBL/GenBank/DDBJ whole genome shotgun (WGS) entry which is preliminary data.</text>
</comment>
<evidence type="ECO:0000256" key="6">
    <source>
        <dbReference type="PIRSR" id="PIRSR602129-50"/>
    </source>
</evidence>
<dbReference type="InterPro" id="IPR002129">
    <property type="entry name" value="PyrdxlP-dep_de-COase"/>
</dbReference>
<dbReference type="PANTHER" id="PTHR45677:SF8">
    <property type="entry name" value="CYSTEINE SULFINIC ACID DECARBOXYLASE"/>
    <property type="match status" value="1"/>
</dbReference>
<keyword evidence="3" id="KW-0210">Decarboxylase</keyword>
<protein>
    <submittedName>
        <fullName evidence="8">Glutamate decarboxylase</fullName>
    </submittedName>
</protein>
<dbReference type="InterPro" id="IPR015424">
    <property type="entry name" value="PyrdxlP-dep_Trfase"/>
</dbReference>
<gene>
    <name evidence="8" type="ORF">OMM_00213</name>
</gene>
<keyword evidence="4 6" id="KW-0663">Pyridoxal phosphate</keyword>
<evidence type="ECO:0000256" key="5">
    <source>
        <dbReference type="ARBA" id="ARBA00023239"/>
    </source>
</evidence>
<dbReference type="Pfam" id="PF00282">
    <property type="entry name" value="Pyridoxal_deC"/>
    <property type="match status" value="1"/>
</dbReference>
<keyword evidence="5 7" id="KW-0456">Lyase</keyword>
<dbReference type="GO" id="GO:0016831">
    <property type="term" value="F:carboxy-lyase activity"/>
    <property type="evidence" value="ECO:0007669"/>
    <property type="project" value="UniProtKB-KW"/>
</dbReference>
<comment type="similarity">
    <text evidence="2 7">Belongs to the group II decarboxylase family.</text>
</comment>
<evidence type="ECO:0000256" key="7">
    <source>
        <dbReference type="RuleBase" id="RU000382"/>
    </source>
</evidence>
<feature type="modified residue" description="N6-(pyridoxal phosphate)lysine" evidence="6">
    <location>
        <position position="345"/>
    </location>
</feature>
<organism evidence="8 9">
    <name type="scientific">Candidatus Magnetoglobus multicellularis str. Araruama</name>
    <dbReference type="NCBI Taxonomy" id="890399"/>
    <lineage>
        <taxon>Bacteria</taxon>
        <taxon>Pseudomonadati</taxon>
        <taxon>Thermodesulfobacteriota</taxon>
        <taxon>Desulfobacteria</taxon>
        <taxon>Desulfobacterales</taxon>
        <taxon>Desulfobacteraceae</taxon>
        <taxon>Candidatus Magnetoglobus</taxon>
    </lineage>
</organism>
<sequence>MDTQTKQSTAALVANWEALQRIFIRPENNARQRLVKYMEQILFGLHDFLKEHVGITEDASLQELSDRFMDSTINIHPARRLTDVIKSIIYDLAPHAVNVASPYFIGHMTSAIPFFMVHLHTIVAALNQNVVKLETSKVVSIWERQLIAKIHRLFFQKKSTFYDFHIQNPASTLGAFVEDGTLANLSAMWVARNKAFPKNNDFSGIENEGVARALQYYDKSRAVILVSKMGHYSLRKAGGVLGIGNDNVIRIPINDHFQMDTEALKKQIDNLKTQNAAIIAVIAIAGTTETGTIDPIHDIADICQEHGIHFHVDAAWGGPTLLSEKYSELLSGIERADSVIVDGHKQFYMPMTCGMVFFNDPQAMDGIAYHSAYVNRPGSVDLGIRSIAGSRPATSLVLGNALEIMGKKGYALLIDHGIELAKEFAQEIQNRSLFSLISQPQLNILTYRVFPEPIKKKWIDATFEQKQALNETLNQINLRLQRLQRQAGNSFVSRTTIEKDGFKLVVLRSVLMNPMTSMEIICEILDEQETIYNNHLKIKH</sequence>
<evidence type="ECO:0000256" key="3">
    <source>
        <dbReference type="ARBA" id="ARBA00022793"/>
    </source>
</evidence>
<dbReference type="EMBL" id="ATBP01000007">
    <property type="protein sequence ID" value="ETR74445.1"/>
    <property type="molecule type" value="Genomic_DNA"/>
</dbReference>
<accession>A0A1V1PIC4</accession>
<evidence type="ECO:0000313" key="9">
    <source>
        <dbReference type="Proteomes" id="UP000189670"/>
    </source>
</evidence>
<dbReference type="PANTHER" id="PTHR45677">
    <property type="entry name" value="GLUTAMATE DECARBOXYLASE-RELATED"/>
    <property type="match status" value="1"/>
</dbReference>
<dbReference type="GO" id="GO:0005737">
    <property type="term" value="C:cytoplasm"/>
    <property type="evidence" value="ECO:0007669"/>
    <property type="project" value="TreeGrafter"/>
</dbReference>
<dbReference type="GO" id="GO:0030170">
    <property type="term" value="F:pyridoxal phosphate binding"/>
    <property type="evidence" value="ECO:0007669"/>
    <property type="project" value="InterPro"/>
</dbReference>
<evidence type="ECO:0000313" key="8">
    <source>
        <dbReference type="EMBL" id="ETR74445.1"/>
    </source>
</evidence>
<evidence type="ECO:0000256" key="1">
    <source>
        <dbReference type="ARBA" id="ARBA00001933"/>
    </source>
</evidence>
<dbReference type="GO" id="GO:0019752">
    <property type="term" value="P:carboxylic acid metabolic process"/>
    <property type="evidence" value="ECO:0007669"/>
    <property type="project" value="InterPro"/>
</dbReference>